<dbReference type="Proteomes" id="UP000011116">
    <property type="component" value="Chromosome 7H"/>
</dbReference>
<dbReference type="PANTHER" id="PTHR35166:SF18">
    <property type="entry name" value="CCD97-LIKE C-TERMINAL DOMAIN-CONTAINING PROTEIN"/>
    <property type="match status" value="1"/>
</dbReference>
<keyword evidence="3" id="KW-1185">Reference proteome</keyword>
<sequence length="221" mass="24129">MAGTEQKLSMEMMKPCSVAKSSEAGDHGPAPATRFPSKRNAAAGSSYKTAVQIPIDKMLGEANLPSIVAKQGAAAGADSSASGGKVALPADEVKLILGLKRENLPTMDYLDDLAEYYTPEEIAERILLHDKDLALCNKIDDEFEAYQKEVRDSMLKKGYFEVDSGYLEDRKKINAWTKEQWASIKEVDLVFCAPGADQATQGYIEYVDSDDSMVLTDDDSD</sequence>
<feature type="region of interest" description="Disordered" evidence="1">
    <location>
        <begin position="1"/>
        <end position="46"/>
    </location>
</feature>
<reference evidence="3" key="1">
    <citation type="journal article" date="2012" name="Nature">
        <title>A physical, genetic and functional sequence assembly of the barley genome.</title>
        <authorList>
            <consortium name="The International Barley Genome Sequencing Consortium"/>
            <person name="Mayer K.F."/>
            <person name="Waugh R."/>
            <person name="Brown J.W."/>
            <person name="Schulman A."/>
            <person name="Langridge P."/>
            <person name="Platzer M."/>
            <person name="Fincher G.B."/>
            <person name="Muehlbauer G.J."/>
            <person name="Sato K."/>
            <person name="Close T.J."/>
            <person name="Wise R.P."/>
            <person name="Stein N."/>
        </authorList>
    </citation>
    <scope>NUCLEOTIDE SEQUENCE [LARGE SCALE GENOMIC DNA]</scope>
    <source>
        <strain evidence="3">cv. Morex</strain>
    </source>
</reference>
<evidence type="ECO:0000313" key="2">
    <source>
        <dbReference type="EnsemblPlants" id="HORVU.MOREX.r3.7HG0640810.1.CDS1"/>
    </source>
</evidence>
<proteinExistence type="predicted"/>
<evidence type="ECO:0000313" key="3">
    <source>
        <dbReference type="Proteomes" id="UP000011116"/>
    </source>
</evidence>
<dbReference type="Gramene" id="HORVU.MOREX.r2.7HG0532480.1">
    <property type="protein sequence ID" value="HORVU.MOREX.r2.7HG0532480.1.CDS.1"/>
    <property type="gene ID" value="HORVU.MOREX.r2.7HG0532480"/>
</dbReference>
<protein>
    <submittedName>
        <fullName evidence="2">Uncharacterized protein</fullName>
    </submittedName>
</protein>
<reference evidence="2" key="2">
    <citation type="submission" date="2020-10" db="EMBL/GenBank/DDBJ databases">
        <authorList>
            <person name="Scholz U."/>
            <person name="Mascher M."/>
            <person name="Fiebig A."/>
        </authorList>
    </citation>
    <scope>NUCLEOTIDE SEQUENCE [LARGE SCALE GENOMIC DNA]</scope>
    <source>
        <strain evidence="2">cv. Morex</strain>
    </source>
</reference>
<dbReference type="Gramene" id="HORVU.MOREX.r3.7HG0640810.1">
    <property type="protein sequence ID" value="HORVU.MOREX.r3.7HG0640810.1.CDS1"/>
    <property type="gene ID" value="HORVU.MOREX.r3.7HG0640810"/>
</dbReference>
<name>A0A8I6YHZ0_HORVV</name>
<dbReference type="EnsemblPlants" id="HORVU.MOREX.r3.7HG0640810.1">
    <property type="protein sequence ID" value="HORVU.MOREX.r3.7HG0640810.1.CDS1"/>
    <property type="gene ID" value="HORVU.MOREX.r3.7HG0640810"/>
</dbReference>
<dbReference type="AlphaFoldDB" id="A0A8I6YHZ0"/>
<dbReference type="PANTHER" id="PTHR35166">
    <property type="entry name" value="OS05G0193700 PROTEIN-RELATED"/>
    <property type="match status" value="1"/>
</dbReference>
<evidence type="ECO:0000256" key="1">
    <source>
        <dbReference type="SAM" id="MobiDB-lite"/>
    </source>
</evidence>
<accession>A0A8I6YHZ0</accession>
<reference evidence="2" key="3">
    <citation type="submission" date="2022-01" db="UniProtKB">
        <authorList>
            <consortium name="EnsemblPlants"/>
        </authorList>
    </citation>
    <scope>IDENTIFICATION</scope>
    <source>
        <strain evidence="2">subsp. vulgare</strain>
    </source>
</reference>
<organism evidence="2 3">
    <name type="scientific">Hordeum vulgare subsp. vulgare</name>
    <name type="common">Domesticated barley</name>
    <dbReference type="NCBI Taxonomy" id="112509"/>
    <lineage>
        <taxon>Eukaryota</taxon>
        <taxon>Viridiplantae</taxon>
        <taxon>Streptophyta</taxon>
        <taxon>Embryophyta</taxon>
        <taxon>Tracheophyta</taxon>
        <taxon>Spermatophyta</taxon>
        <taxon>Magnoliopsida</taxon>
        <taxon>Liliopsida</taxon>
        <taxon>Poales</taxon>
        <taxon>Poaceae</taxon>
        <taxon>BOP clade</taxon>
        <taxon>Pooideae</taxon>
        <taxon>Triticodae</taxon>
        <taxon>Triticeae</taxon>
        <taxon>Hordeinae</taxon>
        <taxon>Hordeum</taxon>
    </lineage>
</organism>